<comment type="cofactor">
    <cofactor evidence="1">
        <name>FAD</name>
        <dbReference type="ChEBI" id="CHEBI:57692"/>
    </cofactor>
</comment>
<dbReference type="SUPFAM" id="SSF52833">
    <property type="entry name" value="Thioredoxin-like"/>
    <property type="match status" value="1"/>
</dbReference>
<dbReference type="EMBL" id="JASBNA010000002">
    <property type="protein sequence ID" value="KAK7694182.1"/>
    <property type="molecule type" value="Genomic_DNA"/>
</dbReference>
<dbReference type="GO" id="GO:0016709">
    <property type="term" value="F:oxidoreductase activity, acting on paired donors, with incorporation or reduction of molecular oxygen, NAD(P)H as one donor, and incorporation of one atom of oxygen"/>
    <property type="evidence" value="ECO:0007669"/>
    <property type="project" value="UniProtKB-ARBA"/>
</dbReference>
<feature type="domain" description="FAD-binding" evidence="6">
    <location>
        <begin position="4"/>
        <end position="355"/>
    </location>
</feature>
<keyword evidence="5" id="KW-0560">Oxidoreductase</keyword>
<evidence type="ECO:0000256" key="1">
    <source>
        <dbReference type="ARBA" id="ARBA00001974"/>
    </source>
</evidence>
<comment type="caution">
    <text evidence="7">The sequence shown here is derived from an EMBL/GenBank/DDBJ whole genome shotgun (WGS) entry which is preliminary data.</text>
</comment>
<dbReference type="Gene3D" id="3.50.50.60">
    <property type="entry name" value="FAD/NAD(P)-binding domain"/>
    <property type="match status" value="1"/>
</dbReference>
<dbReference type="Gene3D" id="3.40.30.120">
    <property type="match status" value="1"/>
</dbReference>
<evidence type="ECO:0000313" key="8">
    <source>
        <dbReference type="Proteomes" id="UP001385951"/>
    </source>
</evidence>
<proteinExistence type="inferred from homology"/>
<evidence type="ECO:0000256" key="5">
    <source>
        <dbReference type="ARBA" id="ARBA00023002"/>
    </source>
</evidence>
<dbReference type="Proteomes" id="UP001385951">
    <property type="component" value="Unassembled WGS sequence"/>
</dbReference>
<accession>A0AAW0GVP7</accession>
<name>A0AAW0GVP7_9APHY</name>
<evidence type="ECO:0000259" key="6">
    <source>
        <dbReference type="Pfam" id="PF01494"/>
    </source>
</evidence>
<dbReference type="Gene3D" id="3.30.70.2450">
    <property type="match status" value="1"/>
</dbReference>
<keyword evidence="3" id="KW-0285">Flavoprotein</keyword>
<gene>
    <name evidence="7" type="ORF">QCA50_001362</name>
</gene>
<protein>
    <recommendedName>
        <fullName evidence="6">FAD-binding domain-containing protein</fullName>
    </recommendedName>
</protein>
<sequence>MSPQVLVVGAGTAGLTLALALKKSDIDVRIIDKVSLPMVGQRGSGIMPRTLELHGLLGTLPDILQQGNEFRVLKLYQPPSTEPHKVLGFAERRAVTPSVPYPNAVGLWQQYHEGIIRDHLKKHGTDVEYSTELTAFQQFDDHVTATLIKRSASGEETTETVTVPYLVSTEGAHSVVRKGIPLTFLGETTAQNFIVSDIEVLGGHEHQDMHMYGTPGQKAVGLMFNGPPDSIDCYMIFIGSDWDTDKLASGREALIEAFHSFTGRTDVVFGKMMTLSKYTPNIRMVNKFSEGRCFVAGDSAHVHSPTGGQGLNSGIQDSINLAWKLASVIKGQSPPSLLDTYTEERIPIIAAMLNKTRELHYRTVSRNPDDSVWQRGGALTMMGINYRASPIVLDEIHQVDTGVLPDPYDSGSEINAGDRAPDAPELVDLKGETTSLFKIFGYTHHTALVFAQDIVAAKPILEGLKAYGDKVKTVVIVPQGSSLPTGNIQADYVLEDKAGHAYHAYIDAEKPCTTVVVRPDSYIGAIVSDDGGIRKYFEKIYL</sequence>
<evidence type="ECO:0000256" key="3">
    <source>
        <dbReference type="ARBA" id="ARBA00022630"/>
    </source>
</evidence>
<dbReference type="InterPro" id="IPR036249">
    <property type="entry name" value="Thioredoxin-like_sf"/>
</dbReference>
<reference evidence="7 8" key="1">
    <citation type="submission" date="2022-09" db="EMBL/GenBank/DDBJ databases">
        <authorList>
            <person name="Palmer J.M."/>
        </authorList>
    </citation>
    <scope>NUCLEOTIDE SEQUENCE [LARGE SCALE GENOMIC DNA]</scope>
    <source>
        <strain evidence="7 8">DSM 7382</strain>
    </source>
</reference>
<dbReference type="AlphaFoldDB" id="A0AAW0GVP7"/>
<keyword evidence="4" id="KW-0274">FAD</keyword>
<dbReference type="InterPro" id="IPR036188">
    <property type="entry name" value="FAD/NAD-bd_sf"/>
</dbReference>
<comment type="similarity">
    <text evidence="2">Belongs to the PheA/TfdB FAD monooxygenase family.</text>
</comment>
<dbReference type="Pfam" id="PF01494">
    <property type="entry name" value="FAD_binding_3"/>
    <property type="match status" value="1"/>
</dbReference>
<evidence type="ECO:0000313" key="7">
    <source>
        <dbReference type="EMBL" id="KAK7694182.1"/>
    </source>
</evidence>
<dbReference type="GO" id="GO:0071949">
    <property type="term" value="F:FAD binding"/>
    <property type="evidence" value="ECO:0007669"/>
    <property type="project" value="InterPro"/>
</dbReference>
<dbReference type="PANTHER" id="PTHR43004:SF19">
    <property type="entry name" value="BINDING MONOOXYGENASE, PUTATIVE (JCVI)-RELATED"/>
    <property type="match status" value="1"/>
</dbReference>
<dbReference type="SUPFAM" id="SSF51905">
    <property type="entry name" value="FAD/NAD(P)-binding domain"/>
    <property type="match status" value="1"/>
</dbReference>
<dbReference type="PRINTS" id="PR00420">
    <property type="entry name" value="RNGMNOXGNASE"/>
</dbReference>
<evidence type="ECO:0000256" key="4">
    <source>
        <dbReference type="ARBA" id="ARBA00022827"/>
    </source>
</evidence>
<keyword evidence="8" id="KW-1185">Reference proteome</keyword>
<organism evidence="7 8">
    <name type="scientific">Cerrena zonata</name>
    <dbReference type="NCBI Taxonomy" id="2478898"/>
    <lineage>
        <taxon>Eukaryota</taxon>
        <taxon>Fungi</taxon>
        <taxon>Dikarya</taxon>
        <taxon>Basidiomycota</taxon>
        <taxon>Agaricomycotina</taxon>
        <taxon>Agaricomycetes</taxon>
        <taxon>Polyporales</taxon>
        <taxon>Cerrenaceae</taxon>
        <taxon>Cerrena</taxon>
    </lineage>
</organism>
<dbReference type="InterPro" id="IPR002938">
    <property type="entry name" value="FAD-bd"/>
</dbReference>
<dbReference type="InterPro" id="IPR050641">
    <property type="entry name" value="RIFMO-like"/>
</dbReference>
<evidence type="ECO:0000256" key="2">
    <source>
        <dbReference type="ARBA" id="ARBA00007801"/>
    </source>
</evidence>
<dbReference type="PANTHER" id="PTHR43004">
    <property type="entry name" value="TRK SYSTEM POTASSIUM UPTAKE PROTEIN"/>
    <property type="match status" value="1"/>
</dbReference>